<evidence type="ECO:0000313" key="12">
    <source>
        <dbReference type="EMBL" id="HGK54176.1"/>
    </source>
</evidence>
<accession>A0A7V3ZTY3</accession>
<evidence type="ECO:0000256" key="5">
    <source>
        <dbReference type="ARBA" id="ARBA00022692"/>
    </source>
</evidence>
<evidence type="ECO:0000256" key="8">
    <source>
        <dbReference type="ARBA" id="ARBA00022989"/>
    </source>
</evidence>
<dbReference type="GO" id="GO:0008233">
    <property type="term" value="F:peptidase activity"/>
    <property type="evidence" value="ECO:0007669"/>
    <property type="project" value="UniProtKB-KW"/>
</dbReference>
<keyword evidence="6" id="KW-0378">Hydrolase</keyword>
<dbReference type="GO" id="GO:0006508">
    <property type="term" value="P:proteolysis"/>
    <property type="evidence" value="ECO:0007669"/>
    <property type="project" value="UniProtKB-KW"/>
</dbReference>
<keyword evidence="7" id="KW-0809">Transit peptide</keyword>
<keyword evidence="4 12" id="KW-0645">Protease</keyword>
<keyword evidence="5 10" id="KW-0812">Transmembrane</keyword>
<feature type="transmembrane region" description="Helical" evidence="10">
    <location>
        <begin position="327"/>
        <end position="348"/>
    </location>
</feature>
<protein>
    <submittedName>
        <fullName evidence="12">Site-2 protease family protein</fullName>
    </submittedName>
</protein>
<evidence type="ECO:0000256" key="7">
    <source>
        <dbReference type="ARBA" id="ARBA00022946"/>
    </source>
</evidence>
<dbReference type="CDD" id="cd06160">
    <property type="entry name" value="S2P-M50_like_2"/>
    <property type="match status" value="1"/>
</dbReference>
<dbReference type="Pfam" id="PF02163">
    <property type="entry name" value="Peptidase_M50"/>
    <property type="match status" value="1"/>
</dbReference>
<feature type="transmembrane region" description="Helical" evidence="10">
    <location>
        <begin position="173"/>
        <end position="196"/>
    </location>
</feature>
<dbReference type="InterPro" id="IPR008915">
    <property type="entry name" value="Peptidase_M50"/>
</dbReference>
<feature type="transmembrane region" description="Helical" evidence="10">
    <location>
        <begin position="278"/>
        <end position="307"/>
    </location>
</feature>
<evidence type="ECO:0000256" key="1">
    <source>
        <dbReference type="ARBA" id="ARBA00001947"/>
    </source>
</evidence>
<evidence type="ECO:0000256" key="2">
    <source>
        <dbReference type="ARBA" id="ARBA00004141"/>
    </source>
</evidence>
<evidence type="ECO:0000256" key="9">
    <source>
        <dbReference type="ARBA" id="ARBA00023136"/>
    </source>
</evidence>
<dbReference type="AlphaFoldDB" id="A0A7V3ZTY3"/>
<feature type="transmembrane region" description="Helical" evidence="10">
    <location>
        <begin position="236"/>
        <end position="257"/>
    </location>
</feature>
<comment type="caution">
    <text evidence="12">The sequence shown here is derived from an EMBL/GenBank/DDBJ whole genome shotgun (WGS) entry which is preliminary data.</text>
</comment>
<organism evidence="12">
    <name type="scientific">candidate division WOR-3 bacterium</name>
    <dbReference type="NCBI Taxonomy" id="2052148"/>
    <lineage>
        <taxon>Bacteria</taxon>
        <taxon>Bacteria division WOR-3</taxon>
    </lineage>
</organism>
<gene>
    <name evidence="12" type="ORF">ENU72_04040</name>
</gene>
<evidence type="ECO:0000256" key="10">
    <source>
        <dbReference type="SAM" id="Phobius"/>
    </source>
</evidence>
<keyword evidence="8 10" id="KW-1133">Transmembrane helix</keyword>
<proteinExistence type="inferred from homology"/>
<dbReference type="PANTHER" id="PTHR31412:SF0">
    <property type="entry name" value="ZINC METALLOPROTEASE EGY1, CHLOROPLASTIC-RELATED"/>
    <property type="match status" value="1"/>
</dbReference>
<comment type="subcellular location">
    <subcellularLocation>
        <location evidence="2">Membrane</location>
        <topology evidence="2">Multi-pass membrane protein</topology>
    </subcellularLocation>
</comment>
<comment type="similarity">
    <text evidence="3">Belongs to the peptidase M50B family.</text>
</comment>
<feature type="domain" description="Peptidase M50" evidence="11">
    <location>
        <begin position="115"/>
        <end position="289"/>
    </location>
</feature>
<reference evidence="12" key="1">
    <citation type="journal article" date="2020" name="mSystems">
        <title>Genome- and Community-Level Interaction Insights into Carbon Utilization and Element Cycling Functions of Hydrothermarchaeota in Hydrothermal Sediment.</title>
        <authorList>
            <person name="Zhou Z."/>
            <person name="Liu Y."/>
            <person name="Xu W."/>
            <person name="Pan J."/>
            <person name="Luo Z.H."/>
            <person name="Li M."/>
        </authorList>
    </citation>
    <scope>NUCLEOTIDE SEQUENCE [LARGE SCALE GENOMIC DNA]</scope>
    <source>
        <strain evidence="12">SpSt-695</strain>
    </source>
</reference>
<dbReference type="PANTHER" id="PTHR31412">
    <property type="entry name" value="ZINC METALLOPROTEASE EGY1"/>
    <property type="match status" value="1"/>
</dbReference>
<evidence type="ECO:0000259" key="11">
    <source>
        <dbReference type="Pfam" id="PF02163"/>
    </source>
</evidence>
<name>A0A7V3ZTY3_UNCW3</name>
<keyword evidence="9 10" id="KW-0472">Membrane</keyword>
<dbReference type="InterPro" id="IPR044838">
    <property type="entry name" value="EGY1-like"/>
</dbReference>
<evidence type="ECO:0000256" key="4">
    <source>
        <dbReference type="ARBA" id="ARBA00022670"/>
    </source>
</evidence>
<evidence type="ECO:0000256" key="3">
    <source>
        <dbReference type="ARBA" id="ARBA00007931"/>
    </source>
</evidence>
<dbReference type="EMBL" id="DTDP01000186">
    <property type="protein sequence ID" value="HGK54176.1"/>
    <property type="molecule type" value="Genomic_DNA"/>
</dbReference>
<sequence length="351" mass="38856">MESLIEILKPVFEIENIKKTKRGIFFIGNFTAEENYAIEYIKENFKTLGAIPSFSRDNNKIEIGVFPLVKETKIDFLTPAILFSLTILTTLFAGSIQAGANPFKNPYDLLKGIPFSFSLMTILLFHEMGHFLTSRYFKVQASPPYFLPVPHPLLGTFGAFIKMKSPVPTRKALLFIGSAGPLTGFAIALPITIIGLKFSKPVSLEEVKGALSLGDSIIFKILASIFAPEAGKGKDLLLHPMAFAGWIGMWVTALNLLPLSQLDGGHIIYSLIGKKSKYVAMITILIMLFLGLLWPGWILWAIIPLFLGLDHPPPLDGLKPIGKKEKIISFLCFLVFILTFIPSPFNVVNIK</sequence>
<comment type="cofactor">
    <cofactor evidence="1">
        <name>Zn(2+)</name>
        <dbReference type="ChEBI" id="CHEBI:29105"/>
    </cofactor>
</comment>
<feature type="transmembrane region" description="Helical" evidence="10">
    <location>
        <begin position="108"/>
        <end position="125"/>
    </location>
</feature>
<evidence type="ECO:0000256" key="6">
    <source>
        <dbReference type="ARBA" id="ARBA00022801"/>
    </source>
</evidence>
<feature type="transmembrane region" description="Helical" evidence="10">
    <location>
        <begin position="76"/>
        <end position="96"/>
    </location>
</feature>
<dbReference type="GO" id="GO:0016020">
    <property type="term" value="C:membrane"/>
    <property type="evidence" value="ECO:0007669"/>
    <property type="project" value="UniProtKB-SubCell"/>
</dbReference>